<dbReference type="GO" id="GO:0030246">
    <property type="term" value="F:carbohydrate binding"/>
    <property type="evidence" value="ECO:0007669"/>
    <property type="project" value="UniProtKB-KW"/>
</dbReference>
<reference evidence="7 8" key="1">
    <citation type="submission" date="2020-04" db="EMBL/GenBank/DDBJ databases">
        <authorList>
            <person name="Alioto T."/>
            <person name="Alioto T."/>
            <person name="Gomez Garrido J."/>
        </authorList>
    </citation>
    <scope>NUCLEOTIDE SEQUENCE [LARGE SCALE GENOMIC DNA]</scope>
</reference>
<keyword evidence="1" id="KW-0430">Lectin</keyword>
<evidence type="ECO:0000256" key="2">
    <source>
        <dbReference type="ARBA" id="ARBA00022737"/>
    </source>
</evidence>
<dbReference type="CDD" id="cd22828">
    <property type="entry name" value="Gal_Rha_Lectin_EVA1_EVA1C_rpt1"/>
    <property type="match status" value="1"/>
</dbReference>
<keyword evidence="4" id="KW-1133">Transmembrane helix</keyword>
<feature type="domain" description="SUEL-type lectin" evidence="6">
    <location>
        <begin position="37"/>
        <end position="138"/>
    </location>
</feature>
<feature type="compositionally biased region" description="Pro residues" evidence="3">
    <location>
        <begin position="297"/>
        <end position="309"/>
    </location>
</feature>
<evidence type="ECO:0000259" key="6">
    <source>
        <dbReference type="PROSITE" id="PS50228"/>
    </source>
</evidence>
<feature type="compositionally biased region" description="Polar residues" evidence="3">
    <location>
        <begin position="468"/>
        <end position="483"/>
    </location>
</feature>
<feature type="region of interest" description="Disordered" evidence="3">
    <location>
        <begin position="456"/>
        <end position="483"/>
    </location>
</feature>
<gene>
    <name evidence="7" type="ORF">CLODIP_2_CD10991</name>
</gene>
<keyword evidence="8" id="KW-1185">Reference proteome</keyword>
<dbReference type="PANTHER" id="PTHR46780">
    <property type="entry name" value="PROTEIN EVA-1"/>
    <property type="match status" value="1"/>
</dbReference>
<feature type="signal peptide" evidence="5">
    <location>
        <begin position="1"/>
        <end position="19"/>
    </location>
</feature>
<feature type="chain" id="PRO_5035877420" description="SUEL-type lectin domain-containing protein" evidence="5">
    <location>
        <begin position="20"/>
        <end position="483"/>
    </location>
</feature>
<organism evidence="7 8">
    <name type="scientific">Cloeon dipterum</name>
    <dbReference type="NCBI Taxonomy" id="197152"/>
    <lineage>
        <taxon>Eukaryota</taxon>
        <taxon>Metazoa</taxon>
        <taxon>Ecdysozoa</taxon>
        <taxon>Arthropoda</taxon>
        <taxon>Hexapoda</taxon>
        <taxon>Insecta</taxon>
        <taxon>Pterygota</taxon>
        <taxon>Palaeoptera</taxon>
        <taxon>Ephemeroptera</taxon>
        <taxon>Pisciforma</taxon>
        <taxon>Baetidae</taxon>
        <taxon>Cloeon</taxon>
    </lineage>
</organism>
<name>A0A8S1CJF2_9INSE</name>
<sequence>MVPLPALIVLLLRILSANASDNLALLSGTLRTYQRVSCDDNAVTLRCPPGTSISVQRAQYESDDQCLCKQGQCVGTQSSVDTNAVCAWPHALQYSLLQTVVEACQKKRNCKFHTSPKSYGGDPCPSSRKAVKVAYKCRPYEFRSKIACMNELVQLKCNPHSRIAIYSASFGRTEYESVQCPQPQGVPEETCLTSYATETVMQLCHGKRRCQLSADTATFGDPCSENSRMYLKVVYTCVPRRVLKERYDEGQEEDEFSTPTSFVDYDIDEGVDMDSVSPAPAAANPELPQPTKSLLLPQPPPPLTPPSPPTTKQQVPKVFIATKDLSLQGGAAQPANCTTVIFNKVAPRPNTLGFVSQWMDTYAFLSKNQEKMYLYLIVSSGAGLVLLLLVVIARLLVQKRRAAARGNKYNPNDSLPNEFAEEISEIDADISMAATTIPAIPPPPAAPAQGEVVRYGGTGVRRHDSDTNPRSLSRPGNSQYYYG</sequence>
<dbReference type="CDD" id="cd22829">
    <property type="entry name" value="Gal_Rha_Lectin_EVA1_EVA1C_rpt2"/>
    <property type="match status" value="1"/>
</dbReference>
<evidence type="ECO:0000256" key="1">
    <source>
        <dbReference type="ARBA" id="ARBA00022734"/>
    </source>
</evidence>
<dbReference type="EMBL" id="CADEPI010000041">
    <property type="protein sequence ID" value="CAB3368967.1"/>
    <property type="molecule type" value="Genomic_DNA"/>
</dbReference>
<dbReference type="Gene3D" id="2.60.120.740">
    <property type="match status" value="2"/>
</dbReference>
<evidence type="ECO:0000256" key="4">
    <source>
        <dbReference type="SAM" id="Phobius"/>
    </source>
</evidence>
<evidence type="ECO:0000256" key="5">
    <source>
        <dbReference type="SAM" id="SignalP"/>
    </source>
</evidence>
<keyword evidence="2" id="KW-0677">Repeat</keyword>
<protein>
    <recommendedName>
        <fullName evidence="6">SUEL-type lectin domain-containing protein</fullName>
    </recommendedName>
</protein>
<dbReference type="PROSITE" id="PS50228">
    <property type="entry name" value="SUEL_LECTIN"/>
    <property type="match status" value="2"/>
</dbReference>
<keyword evidence="4" id="KW-0472">Membrane</keyword>
<feature type="region of interest" description="Disordered" evidence="3">
    <location>
        <begin position="273"/>
        <end position="313"/>
    </location>
</feature>
<comment type="caution">
    <text evidence="7">The sequence shown here is derived from an EMBL/GenBank/DDBJ whole genome shotgun (WGS) entry which is preliminary data.</text>
</comment>
<keyword evidence="4" id="KW-0812">Transmembrane</keyword>
<dbReference type="Pfam" id="PF02140">
    <property type="entry name" value="SUEL_Lectin"/>
    <property type="match status" value="2"/>
</dbReference>
<dbReference type="AlphaFoldDB" id="A0A8S1CJF2"/>
<keyword evidence="5" id="KW-0732">Signal</keyword>
<proteinExistence type="predicted"/>
<feature type="domain" description="SUEL-type lectin" evidence="6">
    <location>
        <begin position="147"/>
        <end position="238"/>
    </location>
</feature>
<evidence type="ECO:0000313" key="8">
    <source>
        <dbReference type="Proteomes" id="UP000494165"/>
    </source>
</evidence>
<dbReference type="OrthoDB" id="5970528at2759"/>
<evidence type="ECO:0000313" key="7">
    <source>
        <dbReference type="EMBL" id="CAB3368967.1"/>
    </source>
</evidence>
<evidence type="ECO:0000256" key="3">
    <source>
        <dbReference type="SAM" id="MobiDB-lite"/>
    </source>
</evidence>
<accession>A0A8S1CJF2</accession>
<dbReference type="InterPro" id="IPR043159">
    <property type="entry name" value="Lectin_gal-bd_sf"/>
</dbReference>
<dbReference type="FunFam" id="2.60.120.740:FF:000003">
    <property type="entry name" value="Protein eva-1 homolog C"/>
    <property type="match status" value="1"/>
</dbReference>
<feature type="transmembrane region" description="Helical" evidence="4">
    <location>
        <begin position="372"/>
        <end position="397"/>
    </location>
</feature>
<dbReference type="Proteomes" id="UP000494165">
    <property type="component" value="Unassembled WGS sequence"/>
</dbReference>
<dbReference type="InterPro" id="IPR000922">
    <property type="entry name" value="Lectin_gal-bd_dom"/>
</dbReference>